<protein>
    <submittedName>
        <fullName evidence="1">Uncharacterized protein</fullName>
    </submittedName>
</protein>
<accession>A0A381ZLN8</accession>
<evidence type="ECO:0000313" key="1">
    <source>
        <dbReference type="EMBL" id="SVA90175.1"/>
    </source>
</evidence>
<dbReference type="EMBL" id="UINC01021814">
    <property type="protein sequence ID" value="SVA90175.1"/>
    <property type="molecule type" value="Genomic_DNA"/>
</dbReference>
<name>A0A381ZLN8_9ZZZZ</name>
<organism evidence="1">
    <name type="scientific">marine metagenome</name>
    <dbReference type="NCBI Taxonomy" id="408172"/>
    <lineage>
        <taxon>unclassified sequences</taxon>
        <taxon>metagenomes</taxon>
        <taxon>ecological metagenomes</taxon>
    </lineage>
</organism>
<proteinExistence type="predicted"/>
<reference evidence="1" key="1">
    <citation type="submission" date="2018-05" db="EMBL/GenBank/DDBJ databases">
        <authorList>
            <person name="Lanie J.A."/>
            <person name="Ng W.-L."/>
            <person name="Kazmierczak K.M."/>
            <person name="Andrzejewski T.M."/>
            <person name="Davidsen T.M."/>
            <person name="Wayne K.J."/>
            <person name="Tettelin H."/>
            <person name="Glass J.I."/>
            <person name="Rusch D."/>
            <person name="Podicherti R."/>
            <person name="Tsui H.-C.T."/>
            <person name="Winkler M.E."/>
        </authorList>
    </citation>
    <scope>NUCLEOTIDE SEQUENCE</scope>
</reference>
<sequence>MDAADSFRLDLPHPGDTSLSAFLDQLFPEDEASQQQISSMLDVRANPDLPEIYDAILLVFNEWRDGRCELEFSGDGEQPLDLRETVARQVLQGGEVLDGENPPNPPFVKGGIAWALHLRINRTYSTLDYAVQQGFWDSKPELIEWLQSHTLLYFMDKHQFSLESAPDVAAEEALMSAADFLRGSILILASQEALSFTISAEGRRTIGRLLAETESYIDLYDHFKDTVFGEGV</sequence>
<gene>
    <name evidence="1" type="ORF">METZ01_LOCUS143029</name>
</gene>
<dbReference type="AlphaFoldDB" id="A0A381ZLN8"/>
<feature type="non-terminal residue" evidence="1">
    <location>
        <position position="232"/>
    </location>
</feature>